<keyword evidence="2" id="KW-0479">Metal-binding</keyword>
<dbReference type="PROSITE" id="PS00028">
    <property type="entry name" value="ZINC_FINGER_C2H2_1"/>
    <property type="match status" value="1"/>
</dbReference>
<evidence type="ECO:0000256" key="6">
    <source>
        <dbReference type="ARBA" id="ARBA00023015"/>
    </source>
</evidence>
<dbReference type="Gene3D" id="3.30.160.60">
    <property type="entry name" value="Classic Zinc Finger"/>
    <property type="match status" value="2"/>
</dbReference>
<dbReference type="PANTHER" id="PTHR45993:SF6">
    <property type="entry name" value="C2H2-TYPE DOMAIN-CONTAINING PROTEIN"/>
    <property type="match status" value="1"/>
</dbReference>
<accession>A0AAW0YGG7</accession>
<evidence type="ECO:0000256" key="9">
    <source>
        <dbReference type="PROSITE-ProRule" id="PRU00042"/>
    </source>
</evidence>
<evidence type="ECO:0000256" key="5">
    <source>
        <dbReference type="ARBA" id="ARBA00022833"/>
    </source>
</evidence>
<feature type="domain" description="C2H2-type" evidence="11">
    <location>
        <begin position="87"/>
        <end position="114"/>
    </location>
</feature>
<reference evidence="12 13" key="1">
    <citation type="journal article" date="2024" name="BMC Genomics">
        <title>Genome assembly of redclaw crayfish (Cherax quadricarinatus) provides insights into its immune adaptation and hypoxia tolerance.</title>
        <authorList>
            <person name="Liu Z."/>
            <person name="Zheng J."/>
            <person name="Li H."/>
            <person name="Fang K."/>
            <person name="Wang S."/>
            <person name="He J."/>
            <person name="Zhou D."/>
            <person name="Weng S."/>
            <person name="Chi M."/>
            <person name="Gu Z."/>
            <person name="He J."/>
            <person name="Li F."/>
            <person name="Wang M."/>
        </authorList>
    </citation>
    <scope>NUCLEOTIDE SEQUENCE [LARGE SCALE GENOMIC DNA]</scope>
    <source>
        <strain evidence="12">ZL_2023a</strain>
    </source>
</reference>
<dbReference type="GO" id="GO:0008270">
    <property type="term" value="F:zinc ion binding"/>
    <property type="evidence" value="ECO:0007669"/>
    <property type="project" value="UniProtKB-KW"/>
</dbReference>
<sequence length="142" mass="16478">MTPLCFPLQLCDMPESRLACSSQQQVWPNLHSSESHARSGQSQQTFSRSSESQMLPPSYPRVVESSRLQGYSRGQEIAVVEHFKRLFQCPYCEQKMTSKGSLVRHIRSHTGERPYKCNYCTYAALQKSDLDRHTRNRHRDQI</sequence>
<dbReference type="EMBL" id="JARKIK010000007">
    <property type="protein sequence ID" value="KAK8750784.1"/>
    <property type="molecule type" value="Genomic_DNA"/>
</dbReference>
<dbReference type="FunFam" id="3.30.160.60:FF:000604">
    <property type="entry name" value="Histone H4 transcription factor-like Protein"/>
    <property type="match status" value="1"/>
</dbReference>
<dbReference type="EMBL" id="JARKIK010000007">
    <property type="protein sequence ID" value="KAK8750775.1"/>
    <property type="molecule type" value="Genomic_DNA"/>
</dbReference>
<dbReference type="InterPro" id="IPR036236">
    <property type="entry name" value="Znf_C2H2_sf"/>
</dbReference>
<feature type="region of interest" description="Disordered" evidence="10">
    <location>
        <begin position="31"/>
        <end position="59"/>
    </location>
</feature>
<dbReference type="Proteomes" id="UP001445076">
    <property type="component" value="Unassembled WGS sequence"/>
</dbReference>
<keyword evidence="4 9" id="KW-0863">Zinc-finger</keyword>
<evidence type="ECO:0000256" key="3">
    <source>
        <dbReference type="ARBA" id="ARBA00022737"/>
    </source>
</evidence>
<keyword evidence="13" id="KW-1185">Reference proteome</keyword>
<keyword evidence="3" id="KW-0677">Repeat</keyword>
<keyword evidence="6" id="KW-0805">Transcription regulation</keyword>
<dbReference type="EMBL" id="JARKIK010000007">
    <property type="protein sequence ID" value="KAK8750773.1"/>
    <property type="molecule type" value="Genomic_DNA"/>
</dbReference>
<reference evidence="12" key="2">
    <citation type="submission" date="2024-01" db="EMBL/GenBank/DDBJ databases">
        <authorList>
            <person name="He J."/>
            <person name="Wang M."/>
            <person name="Zheng J."/>
            <person name="Liu Z."/>
        </authorList>
    </citation>
    <scope>NUCLEOTIDE SEQUENCE</scope>
    <source>
        <strain evidence="12">ZL_2023a</strain>
        <tissue evidence="12">Muscle</tissue>
    </source>
</reference>
<dbReference type="SUPFAM" id="SSF57667">
    <property type="entry name" value="beta-beta-alpha zinc fingers"/>
    <property type="match status" value="1"/>
</dbReference>
<keyword evidence="7" id="KW-0804">Transcription</keyword>
<dbReference type="PANTHER" id="PTHR45993">
    <property type="entry name" value="B-CELL LYMPHOMA/LEUKEMIA 11"/>
    <property type="match status" value="1"/>
</dbReference>
<evidence type="ECO:0000256" key="4">
    <source>
        <dbReference type="ARBA" id="ARBA00022771"/>
    </source>
</evidence>
<evidence type="ECO:0000256" key="10">
    <source>
        <dbReference type="SAM" id="MobiDB-lite"/>
    </source>
</evidence>
<dbReference type="EMBL" id="JARKIK010000007">
    <property type="protein sequence ID" value="KAK8750779.1"/>
    <property type="molecule type" value="Genomic_DNA"/>
</dbReference>
<evidence type="ECO:0000256" key="8">
    <source>
        <dbReference type="ARBA" id="ARBA00023242"/>
    </source>
</evidence>
<comment type="caution">
    <text evidence="12">The sequence shown here is derived from an EMBL/GenBank/DDBJ whole genome shotgun (WGS) entry which is preliminary data.</text>
</comment>
<name>A0AAW0YGG7_CHEQU</name>
<evidence type="ECO:0000313" key="12">
    <source>
        <dbReference type="EMBL" id="KAK8750775.1"/>
    </source>
</evidence>
<keyword evidence="5" id="KW-0862">Zinc</keyword>
<proteinExistence type="predicted"/>
<organism evidence="12 13">
    <name type="scientific">Cherax quadricarinatus</name>
    <name type="common">Australian red claw crayfish</name>
    <dbReference type="NCBI Taxonomy" id="27406"/>
    <lineage>
        <taxon>Eukaryota</taxon>
        <taxon>Metazoa</taxon>
        <taxon>Ecdysozoa</taxon>
        <taxon>Arthropoda</taxon>
        <taxon>Crustacea</taxon>
        <taxon>Multicrustacea</taxon>
        <taxon>Malacostraca</taxon>
        <taxon>Eumalacostraca</taxon>
        <taxon>Eucarida</taxon>
        <taxon>Decapoda</taxon>
        <taxon>Pleocyemata</taxon>
        <taxon>Astacidea</taxon>
        <taxon>Parastacoidea</taxon>
        <taxon>Parastacidae</taxon>
        <taxon>Cherax</taxon>
    </lineage>
</organism>
<comment type="subcellular location">
    <subcellularLocation>
        <location evidence="1">Nucleus</location>
    </subcellularLocation>
</comment>
<dbReference type="GO" id="GO:0005634">
    <property type="term" value="C:nucleus"/>
    <property type="evidence" value="ECO:0007669"/>
    <property type="project" value="UniProtKB-SubCell"/>
</dbReference>
<dbReference type="GO" id="GO:0006357">
    <property type="term" value="P:regulation of transcription by RNA polymerase II"/>
    <property type="evidence" value="ECO:0007669"/>
    <property type="project" value="TreeGrafter"/>
</dbReference>
<dbReference type="SMART" id="SM00355">
    <property type="entry name" value="ZnF_C2H2"/>
    <property type="match status" value="2"/>
</dbReference>
<feature type="compositionally biased region" description="Polar residues" evidence="10">
    <location>
        <begin position="31"/>
        <end position="55"/>
    </location>
</feature>
<evidence type="ECO:0000259" key="11">
    <source>
        <dbReference type="PROSITE" id="PS50157"/>
    </source>
</evidence>
<dbReference type="Pfam" id="PF13894">
    <property type="entry name" value="zf-C2H2_4"/>
    <property type="match status" value="1"/>
</dbReference>
<gene>
    <name evidence="12" type="ORF">OTU49_015005</name>
</gene>
<protein>
    <recommendedName>
        <fullName evidence="11">C2H2-type domain-containing protein</fullName>
    </recommendedName>
</protein>
<dbReference type="GO" id="GO:0000978">
    <property type="term" value="F:RNA polymerase II cis-regulatory region sequence-specific DNA binding"/>
    <property type="evidence" value="ECO:0007669"/>
    <property type="project" value="TreeGrafter"/>
</dbReference>
<evidence type="ECO:0000256" key="1">
    <source>
        <dbReference type="ARBA" id="ARBA00004123"/>
    </source>
</evidence>
<keyword evidence="8" id="KW-0539">Nucleus</keyword>
<evidence type="ECO:0000313" key="13">
    <source>
        <dbReference type="Proteomes" id="UP001445076"/>
    </source>
</evidence>
<dbReference type="PROSITE" id="PS50157">
    <property type="entry name" value="ZINC_FINGER_C2H2_2"/>
    <property type="match status" value="2"/>
</dbReference>
<dbReference type="AlphaFoldDB" id="A0AAW0YGG7"/>
<evidence type="ECO:0000256" key="2">
    <source>
        <dbReference type="ARBA" id="ARBA00022723"/>
    </source>
</evidence>
<dbReference type="InterPro" id="IPR013087">
    <property type="entry name" value="Znf_C2H2_type"/>
</dbReference>
<evidence type="ECO:0000256" key="7">
    <source>
        <dbReference type="ARBA" id="ARBA00023163"/>
    </source>
</evidence>
<dbReference type="EMBL" id="JARKIK010000007">
    <property type="protein sequence ID" value="KAK8750785.1"/>
    <property type="molecule type" value="Genomic_DNA"/>
</dbReference>
<dbReference type="GO" id="GO:0003700">
    <property type="term" value="F:DNA-binding transcription factor activity"/>
    <property type="evidence" value="ECO:0007669"/>
    <property type="project" value="TreeGrafter"/>
</dbReference>
<feature type="domain" description="C2H2-type" evidence="11">
    <location>
        <begin position="115"/>
        <end position="142"/>
    </location>
</feature>
<dbReference type="InterPro" id="IPR051497">
    <property type="entry name" value="Dev/Hematopoietic_TF"/>
</dbReference>